<evidence type="ECO:0000313" key="2">
    <source>
        <dbReference type="EMBL" id="KAK7328599.1"/>
    </source>
</evidence>
<feature type="signal peptide" evidence="1">
    <location>
        <begin position="1"/>
        <end position="19"/>
    </location>
</feature>
<organism evidence="2 3">
    <name type="scientific">Canavalia gladiata</name>
    <name type="common">Sword bean</name>
    <name type="synonym">Dolichos gladiatus</name>
    <dbReference type="NCBI Taxonomy" id="3824"/>
    <lineage>
        <taxon>Eukaryota</taxon>
        <taxon>Viridiplantae</taxon>
        <taxon>Streptophyta</taxon>
        <taxon>Embryophyta</taxon>
        <taxon>Tracheophyta</taxon>
        <taxon>Spermatophyta</taxon>
        <taxon>Magnoliopsida</taxon>
        <taxon>eudicotyledons</taxon>
        <taxon>Gunneridae</taxon>
        <taxon>Pentapetalae</taxon>
        <taxon>rosids</taxon>
        <taxon>fabids</taxon>
        <taxon>Fabales</taxon>
        <taxon>Fabaceae</taxon>
        <taxon>Papilionoideae</taxon>
        <taxon>50 kb inversion clade</taxon>
        <taxon>NPAAA clade</taxon>
        <taxon>indigoferoid/millettioid clade</taxon>
        <taxon>Phaseoleae</taxon>
        <taxon>Canavalia</taxon>
    </lineage>
</organism>
<feature type="chain" id="PRO_5042950680" evidence="1">
    <location>
        <begin position="20"/>
        <end position="155"/>
    </location>
</feature>
<reference evidence="2 3" key="1">
    <citation type="submission" date="2024-01" db="EMBL/GenBank/DDBJ databases">
        <title>The genomes of 5 underutilized Papilionoideae crops provide insights into root nodulation and disease resistanc.</title>
        <authorList>
            <person name="Jiang F."/>
        </authorList>
    </citation>
    <scope>NUCLEOTIDE SEQUENCE [LARGE SCALE GENOMIC DNA]</scope>
    <source>
        <strain evidence="2">LVBAO_FW01</strain>
        <tissue evidence="2">Leaves</tissue>
    </source>
</reference>
<evidence type="ECO:0000313" key="3">
    <source>
        <dbReference type="Proteomes" id="UP001367508"/>
    </source>
</evidence>
<proteinExistence type="predicted"/>
<keyword evidence="1" id="KW-0732">Signal</keyword>
<dbReference type="AlphaFoldDB" id="A0AAN9L6J4"/>
<protein>
    <submittedName>
        <fullName evidence="2">Uncharacterized protein</fullName>
    </submittedName>
</protein>
<dbReference type="Proteomes" id="UP001367508">
    <property type="component" value="Unassembled WGS sequence"/>
</dbReference>
<gene>
    <name evidence="2" type="ORF">VNO77_22711</name>
</gene>
<accession>A0AAN9L6J4</accession>
<dbReference type="EMBL" id="JAYMYQ010000005">
    <property type="protein sequence ID" value="KAK7328599.1"/>
    <property type="molecule type" value="Genomic_DNA"/>
</dbReference>
<name>A0AAN9L6J4_CANGL</name>
<evidence type="ECO:0000256" key="1">
    <source>
        <dbReference type="SAM" id="SignalP"/>
    </source>
</evidence>
<sequence length="155" mass="16935">MVVCCLRLAFLTGSTRLCALITASLLIDGSTWRGIILLGTSSLSHVIYSMQDCTRFACYIGEFEVLQRLVLNPVSIERPQARYSQEAVCREFVNAKGGCSIVDSWKMRSGAESSREGYPYKVPAPCLKLTSITHEEGVYCLEEGSPQQSIVGSAG</sequence>
<keyword evidence="3" id="KW-1185">Reference proteome</keyword>
<comment type="caution">
    <text evidence="2">The sequence shown here is derived from an EMBL/GenBank/DDBJ whole genome shotgun (WGS) entry which is preliminary data.</text>
</comment>